<dbReference type="Gene3D" id="3.40.1190.10">
    <property type="entry name" value="Mur-like, catalytic domain"/>
    <property type="match status" value="1"/>
</dbReference>
<evidence type="ECO:0000256" key="7">
    <source>
        <dbReference type="ARBA" id="ARBA00022840"/>
    </source>
</evidence>
<dbReference type="GO" id="GO:0005524">
    <property type="term" value="F:ATP binding"/>
    <property type="evidence" value="ECO:0007669"/>
    <property type="project" value="UniProtKB-UniRule"/>
</dbReference>
<dbReference type="AlphaFoldDB" id="A0A2M7R658"/>
<dbReference type="InterPro" id="IPR036615">
    <property type="entry name" value="Mur_ligase_C_dom_sf"/>
</dbReference>
<dbReference type="EC" id="6.3.2.9" evidence="9"/>
<dbReference type="Gene3D" id="3.90.190.20">
    <property type="entry name" value="Mur ligase, C-terminal domain"/>
    <property type="match status" value="1"/>
</dbReference>
<evidence type="ECO:0000256" key="6">
    <source>
        <dbReference type="ARBA" id="ARBA00022741"/>
    </source>
</evidence>
<comment type="subcellular location">
    <subcellularLocation>
        <location evidence="1 9">Cytoplasm</location>
    </subcellularLocation>
</comment>
<dbReference type="InterPro" id="IPR018109">
    <property type="entry name" value="Folylpolyglutamate_synth_CS"/>
</dbReference>
<dbReference type="Gene3D" id="3.40.50.720">
    <property type="entry name" value="NAD(P)-binding Rossmann-like Domain"/>
    <property type="match status" value="1"/>
</dbReference>
<evidence type="ECO:0000256" key="2">
    <source>
        <dbReference type="ARBA" id="ARBA00004752"/>
    </source>
</evidence>
<proteinExistence type="inferred from homology"/>
<dbReference type="SUPFAM" id="SSF53623">
    <property type="entry name" value="MurD-like peptide ligases, catalytic domain"/>
    <property type="match status" value="1"/>
</dbReference>
<dbReference type="SUPFAM" id="SSF51984">
    <property type="entry name" value="MurCD N-terminal domain"/>
    <property type="match status" value="1"/>
</dbReference>
<dbReference type="SUPFAM" id="SSF53244">
    <property type="entry name" value="MurD-like peptide ligases, peptide-binding domain"/>
    <property type="match status" value="1"/>
</dbReference>
<dbReference type="Pfam" id="PF08245">
    <property type="entry name" value="Mur_ligase_M"/>
    <property type="match status" value="1"/>
</dbReference>
<dbReference type="UniPathway" id="UPA00219"/>
<comment type="function">
    <text evidence="9">Cell wall formation. Catalyzes the addition of glutamate to the nucleotide precursor UDP-N-acetylmuramoyl-L-alanine (UMA).</text>
</comment>
<dbReference type="HAMAP" id="MF_00639">
    <property type="entry name" value="MurD"/>
    <property type="match status" value="1"/>
</dbReference>
<dbReference type="InterPro" id="IPR013221">
    <property type="entry name" value="Mur_ligase_cen"/>
</dbReference>
<comment type="similarity">
    <text evidence="9">Belongs to the MurCDEF family.</text>
</comment>
<accession>A0A2M7R658</accession>
<keyword evidence="9" id="KW-0961">Cell wall biogenesis/degradation</keyword>
<evidence type="ECO:0000313" key="12">
    <source>
        <dbReference type="Proteomes" id="UP000230767"/>
    </source>
</evidence>
<dbReference type="GO" id="GO:0004326">
    <property type="term" value="F:tetrahydrofolylpolyglutamate synthase activity"/>
    <property type="evidence" value="ECO:0007669"/>
    <property type="project" value="InterPro"/>
</dbReference>
<comment type="pathway">
    <text evidence="2 9">Cell wall biogenesis; peptidoglycan biosynthesis.</text>
</comment>
<keyword evidence="7 9" id="KW-0067">ATP-binding</keyword>
<evidence type="ECO:0000256" key="1">
    <source>
        <dbReference type="ARBA" id="ARBA00004496"/>
    </source>
</evidence>
<feature type="binding site" evidence="9">
    <location>
        <begin position="120"/>
        <end position="126"/>
    </location>
    <ligand>
        <name>ATP</name>
        <dbReference type="ChEBI" id="CHEBI:30616"/>
    </ligand>
</feature>
<dbReference type="GO" id="GO:0008764">
    <property type="term" value="F:UDP-N-acetylmuramoylalanine-D-glutamate ligase activity"/>
    <property type="evidence" value="ECO:0007669"/>
    <property type="project" value="UniProtKB-UniRule"/>
</dbReference>
<dbReference type="PANTHER" id="PTHR43692:SF1">
    <property type="entry name" value="UDP-N-ACETYLMURAMOYLALANINE--D-GLUTAMATE LIGASE"/>
    <property type="match status" value="1"/>
</dbReference>
<dbReference type="GO" id="GO:0005737">
    <property type="term" value="C:cytoplasm"/>
    <property type="evidence" value="ECO:0007669"/>
    <property type="project" value="UniProtKB-SubCell"/>
</dbReference>
<dbReference type="InterPro" id="IPR005762">
    <property type="entry name" value="MurD"/>
</dbReference>
<comment type="catalytic activity">
    <reaction evidence="9">
        <text>UDP-N-acetyl-alpha-D-muramoyl-L-alanine + D-glutamate + ATP = UDP-N-acetyl-alpha-D-muramoyl-L-alanyl-D-glutamate + ADP + phosphate + H(+)</text>
        <dbReference type="Rhea" id="RHEA:16429"/>
        <dbReference type="ChEBI" id="CHEBI:15378"/>
        <dbReference type="ChEBI" id="CHEBI:29986"/>
        <dbReference type="ChEBI" id="CHEBI:30616"/>
        <dbReference type="ChEBI" id="CHEBI:43474"/>
        <dbReference type="ChEBI" id="CHEBI:83898"/>
        <dbReference type="ChEBI" id="CHEBI:83900"/>
        <dbReference type="ChEBI" id="CHEBI:456216"/>
        <dbReference type="EC" id="6.3.2.9"/>
    </reaction>
</comment>
<keyword evidence="6 9" id="KW-0547">Nucleotide-binding</keyword>
<evidence type="ECO:0000256" key="4">
    <source>
        <dbReference type="ARBA" id="ARBA00022598"/>
    </source>
</evidence>
<evidence type="ECO:0000313" key="11">
    <source>
        <dbReference type="EMBL" id="PIY89009.1"/>
    </source>
</evidence>
<keyword evidence="3 9" id="KW-0963">Cytoplasm</keyword>
<evidence type="ECO:0000259" key="10">
    <source>
        <dbReference type="Pfam" id="PF08245"/>
    </source>
</evidence>
<keyword evidence="5 9" id="KW-0132">Cell division</keyword>
<evidence type="ECO:0000256" key="8">
    <source>
        <dbReference type="ARBA" id="ARBA00023306"/>
    </source>
</evidence>
<comment type="caution">
    <text evidence="11">The sequence shown here is derived from an EMBL/GenBank/DDBJ whole genome shotgun (WGS) entry which is preliminary data.</text>
</comment>
<dbReference type="GO" id="GO:0009252">
    <property type="term" value="P:peptidoglycan biosynthetic process"/>
    <property type="evidence" value="ECO:0007669"/>
    <property type="project" value="UniProtKB-UniRule"/>
</dbReference>
<dbReference type="PANTHER" id="PTHR43692">
    <property type="entry name" value="UDP-N-ACETYLMURAMOYLALANINE--D-GLUTAMATE LIGASE"/>
    <property type="match status" value="1"/>
</dbReference>
<sequence>MILNELKNKRILILGFGLEGRDTFLFLRKLFPNKVLGVGDRLKISNFKFQISNLFKNDKRVKLHFGKNYLEALKNYDVIVKSPGIPPKIIAPFITKGQKITSQTEIFFENCPGKIIGITGTKGKSTTASLIYKILRKDGIKAHLVGNIGKPVLSLLLGTRGAFAIRSRGVFAKRNAPTERNAPSLGAKPRRNISDILRGKKDDIFVYELSSHQLYNLKKSPNIAVLLNIYPEHLDYYRDFKEYIKAKANITKYQTRKDFLIYNSQNPIVKEIAQSSRAQKIPIKGKYFELNVAAAIKVGKIFKIPAGTISKVIKEFKSLPHRLEFVGKFKGIEFYNDSLSTIPETACEALDFLGNRVQTLILGGFDRGLDFKKLVKAILKSKVKTLILFPVTGERIWLEIVKHQGWGVSLGRGVSLRENASRPDRESASRPERVLESLLHYFVKNMQEAVRLSYLHTKRGKICLLSPASPSFGIFRNYKERGDQFKKWVKTGGKIRTGRFARSGRFASRKRLAT</sequence>
<name>A0A2M7R658_9BACT</name>
<keyword evidence="4 9" id="KW-0436">Ligase</keyword>
<keyword evidence="8 9" id="KW-0131">Cell cycle</keyword>
<dbReference type="Proteomes" id="UP000230767">
    <property type="component" value="Unassembled WGS sequence"/>
</dbReference>
<keyword evidence="9" id="KW-0573">Peptidoglycan synthesis</keyword>
<organism evidence="11 12">
    <name type="scientific">Candidatus Nealsonbacteria bacterium CG_4_10_14_0_8_um_filter_37_14</name>
    <dbReference type="NCBI Taxonomy" id="1974684"/>
    <lineage>
        <taxon>Bacteria</taxon>
        <taxon>Candidatus Nealsoniibacteriota</taxon>
    </lineage>
</organism>
<dbReference type="GO" id="GO:0051301">
    <property type="term" value="P:cell division"/>
    <property type="evidence" value="ECO:0007669"/>
    <property type="project" value="UniProtKB-KW"/>
</dbReference>
<evidence type="ECO:0000256" key="9">
    <source>
        <dbReference type="HAMAP-Rule" id="MF_00639"/>
    </source>
</evidence>
<keyword evidence="9" id="KW-0133">Cell shape</keyword>
<evidence type="ECO:0000256" key="5">
    <source>
        <dbReference type="ARBA" id="ARBA00022618"/>
    </source>
</evidence>
<protein>
    <recommendedName>
        <fullName evidence="9">UDP-N-acetylmuramoylalanine--D-glutamate ligase</fullName>
        <ecNumber evidence="9">6.3.2.9</ecNumber>
    </recommendedName>
    <alternativeName>
        <fullName evidence="9">D-glutamic acid-adding enzyme</fullName>
    </alternativeName>
    <alternativeName>
        <fullName evidence="9">UDP-N-acetylmuramoyl-L-alanyl-D-glutamate synthetase</fullName>
    </alternativeName>
</protein>
<evidence type="ECO:0000256" key="3">
    <source>
        <dbReference type="ARBA" id="ARBA00022490"/>
    </source>
</evidence>
<feature type="domain" description="Mur ligase central" evidence="10">
    <location>
        <begin position="118"/>
        <end position="329"/>
    </location>
</feature>
<reference evidence="12" key="1">
    <citation type="submission" date="2017-09" db="EMBL/GenBank/DDBJ databases">
        <title>Depth-based differentiation of microbial function through sediment-hosted aquifers and enrichment of novel symbionts in the deep terrestrial subsurface.</title>
        <authorList>
            <person name="Probst A.J."/>
            <person name="Ladd B."/>
            <person name="Jarett J.K."/>
            <person name="Geller-Mcgrath D.E."/>
            <person name="Sieber C.M.K."/>
            <person name="Emerson J.B."/>
            <person name="Anantharaman K."/>
            <person name="Thomas B.C."/>
            <person name="Malmstrom R."/>
            <person name="Stieglmeier M."/>
            <person name="Klingl A."/>
            <person name="Woyke T."/>
            <person name="Ryan C.M."/>
            <person name="Banfield J.F."/>
        </authorList>
    </citation>
    <scope>NUCLEOTIDE SEQUENCE [LARGE SCALE GENOMIC DNA]</scope>
</reference>
<gene>
    <name evidence="9" type="primary">murD</name>
    <name evidence="11" type="ORF">COY73_02170</name>
</gene>
<dbReference type="GO" id="GO:0008360">
    <property type="term" value="P:regulation of cell shape"/>
    <property type="evidence" value="ECO:0007669"/>
    <property type="project" value="UniProtKB-KW"/>
</dbReference>
<dbReference type="InterPro" id="IPR036565">
    <property type="entry name" value="Mur-like_cat_sf"/>
</dbReference>
<dbReference type="GO" id="GO:0071555">
    <property type="term" value="P:cell wall organization"/>
    <property type="evidence" value="ECO:0007669"/>
    <property type="project" value="UniProtKB-KW"/>
</dbReference>
<dbReference type="PROSITE" id="PS01011">
    <property type="entry name" value="FOLYLPOLYGLU_SYNT_1"/>
    <property type="match status" value="1"/>
</dbReference>
<dbReference type="EMBL" id="PFLW01000055">
    <property type="protein sequence ID" value="PIY89009.1"/>
    <property type="molecule type" value="Genomic_DNA"/>
</dbReference>